<evidence type="ECO:0000256" key="4">
    <source>
        <dbReference type="ARBA" id="ARBA00023136"/>
    </source>
</evidence>
<feature type="transmembrane region" description="Helical" evidence="5">
    <location>
        <begin position="243"/>
        <end position="262"/>
    </location>
</feature>
<feature type="transmembrane region" description="Helical" evidence="5">
    <location>
        <begin position="90"/>
        <end position="109"/>
    </location>
</feature>
<evidence type="ECO:0000313" key="7">
    <source>
        <dbReference type="EMBL" id="KPL52150.1"/>
    </source>
</evidence>
<evidence type="ECO:0000256" key="5">
    <source>
        <dbReference type="SAM" id="Phobius"/>
    </source>
</evidence>
<feature type="domain" description="EamA" evidence="6">
    <location>
        <begin position="8"/>
        <end position="137"/>
    </location>
</feature>
<dbReference type="Proteomes" id="UP000048984">
    <property type="component" value="Unassembled WGS sequence"/>
</dbReference>
<sequence length="299" mass="31458">MPLRAWGLLVTLSVLWGGTFLFNRLAVGEIPPTTLVLARVGLAALVLLAILSATGGRLAFDRRRLFDYVGMGLLNNVIPFVLIVWGQKTIAAGLASILNATTPIFAVLLTHWMTDEKATPAKFAGVLVGILGVAVLVGPGKIDFAGTEFLAELACLGAAVSYGFSSVWSRRFRGSPPLETATGQLTASTVILLPLSLFADQPWTLPMPGTTALVCVAALAVLSTALAYLIFFRIVVIAGATSAMLVTLLIPPSAILLGWLVLGERLAPQHFAGMGLIALGLLTIDGRLLKAIAARFRST</sequence>
<evidence type="ECO:0000256" key="2">
    <source>
        <dbReference type="ARBA" id="ARBA00022692"/>
    </source>
</evidence>
<comment type="caution">
    <text evidence="7">The sequence shown here is derived from an EMBL/GenBank/DDBJ whole genome shotgun (WGS) entry which is preliminary data.</text>
</comment>
<dbReference type="Pfam" id="PF00892">
    <property type="entry name" value="EamA"/>
    <property type="match status" value="2"/>
</dbReference>
<dbReference type="PANTHER" id="PTHR32322:SF9">
    <property type="entry name" value="AMINO-ACID METABOLITE EFFLUX PUMP-RELATED"/>
    <property type="match status" value="1"/>
</dbReference>
<dbReference type="PANTHER" id="PTHR32322">
    <property type="entry name" value="INNER MEMBRANE TRANSPORTER"/>
    <property type="match status" value="1"/>
</dbReference>
<evidence type="ECO:0000256" key="3">
    <source>
        <dbReference type="ARBA" id="ARBA00022989"/>
    </source>
</evidence>
<accession>A0A0P6VP24</accession>
<keyword evidence="2 5" id="KW-0812">Transmembrane</keyword>
<reference evidence="7" key="1">
    <citation type="submission" date="2015-09" db="EMBL/GenBank/DDBJ databases">
        <authorList>
            <person name="Jackson K.R."/>
            <person name="Lunt B.L."/>
            <person name="Fisher J.N.B."/>
            <person name="Gardner A.V."/>
            <person name="Bailey M.E."/>
            <person name="Deus L.M."/>
            <person name="Earl A.S."/>
            <person name="Gibby P.D."/>
            <person name="Hartmann K.A."/>
            <person name="Liu J.E."/>
            <person name="Manci A.M."/>
            <person name="Nielsen D.A."/>
            <person name="Solomon M.B."/>
            <person name="Breakwell D.P."/>
            <person name="Burnett S.H."/>
            <person name="Grose J.H."/>
        </authorList>
    </citation>
    <scope>NUCLEOTIDE SEQUENCE [LARGE SCALE GENOMIC DNA]</scope>
    <source>
        <strain evidence="7">16</strain>
    </source>
</reference>
<dbReference type="RefSeq" id="WP_054358313.1">
    <property type="nucleotide sequence ID" value="NZ_LJYW01000001.1"/>
</dbReference>
<dbReference type="InterPro" id="IPR000620">
    <property type="entry name" value="EamA_dom"/>
</dbReference>
<dbReference type="InterPro" id="IPR050638">
    <property type="entry name" value="AA-Vitamin_Transporters"/>
</dbReference>
<evidence type="ECO:0000313" key="8">
    <source>
        <dbReference type="Proteomes" id="UP000048984"/>
    </source>
</evidence>
<protein>
    <submittedName>
        <fullName evidence="7">ABC transporter permease</fullName>
    </submittedName>
</protein>
<evidence type="ECO:0000256" key="1">
    <source>
        <dbReference type="ARBA" id="ARBA00004141"/>
    </source>
</evidence>
<feature type="transmembrane region" description="Helical" evidence="5">
    <location>
        <begin position="38"/>
        <end position="58"/>
    </location>
</feature>
<dbReference type="EMBL" id="LJYW01000001">
    <property type="protein sequence ID" value="KPL52150.1"/>
    <property type="molecule type" value="Genomic_DNA"/>
</dbReference>
<evidence type="ECO:0000259" key="6">
    <source>
        <dbReference type="Pfam" id="PF00892"/>
    </source>
</evidence>
<feature type="transmembrane region" description="Helical" evidence="5">
    <location>
        <begin position="121"/>
        <end position="137"/>
    </location>
</feature>
<reference evidence="7" key="2">
    <citation type="submission" date="2015-10" db="EMBL/GenBank/DDBJ databases">
        <title>Draft Genome Sequence of Prosthecomicrobium hirschii ATCC 27832.</title>
        <authorList>
            <person name="Daniel J."/>
            <person name="Givan S.A."/>
            <person name="Brun Y.V."/>
            <person name="Brown P.J."/>
        </authorList>
    </citation>
    <scope>NUCLEOTIDE SEQUENCE [LARGE SCALE GENOMIC DNA]</scope>
    <source>
        <strain evidence="7">16</strain>
    </source>
</reference>
<dbReference type="STRING" id="665126.ABB55_07855"/>
<dbReference type="AlphaFoldDB" id="A0A0P6VP24"/>
<feature type="transmembrane region" description="Helical" evidence="5">
    <location>
        <begin position="211"/>
        <end position="231"/>
    </location>
</feature>
<dbReference type="GO" id="GO:0016020">
    <property type="term" value="C:membrane"/>
    <property type="evidence" value="ECO:0007669"/>
    <property type="project" value="UniProtKB-SubCell"/>
</dbReference>
<proteinExistence type="predicted"/>
<feature type="transmembrane region" description="Helical" evidence="5">
    <location>
        <begin position="65"/>
        <end position="84"/>
    </location>
</feature>
<comment type="subcellular location">
    <subcellularLocation>
        <location evidence="1">Membrane</location>
        <topology evidence="1">Multi-pass membrane protein</topology>
    </subcellularLocation>
</comment>
<dbReference type="SUPFAM" id="SSF103481">
    <property type="entry name" value="Multidrug resistance efflux transporter EmrE"/>
    <property type="match status" value="2"/>
</dbReference>
<name>A0A0P6VP24_9HYPH</name>
<feature type="domain" description="EamA" evidence="6">
    <location>
        <begin position="151"/>
        <end position="283"/>
    </location>
</feature>
<gene>
    <name evidence="7" type="ORF">ABB55_07855</name>
</gene>
<keyword evidence="3 5" id="KW-1133">Transmembrane helix</keyword>
<keyword evidence="8" id="KW-1185">Reference proteome</keyword>
<keyword evidence="4 5" id="KW-0472">Membrane</keyword>
<organism evidence="7 8">
    <name type="scientific">Prosthecodimorpha hirschii</name>
    <dbReference type="NCBI Taxonomy" id="665126"/>
    <lineage>
        <taxon>Bacteria</taxon>
        <taxon>Pseudomonadati</taxon>
        <taxon>Pseudomonadota</taxon>
        <taxon>Alphaproteobacteria</taxon>
        <taxon>Hyphomicrobiales</taxon>
        <taxon>Ancalomicrobiaceae</taxon>
        <taxon>Prosthecodimorpha</taxon>
    </lineage>
</organism>
<dbReference type="InterPro" id="IPR037185">
    <property type="entry name" value="EmrE-like"/>
</dbReference>
<feature type="transmembrane region" description="Helical" evidence="5">
    <location>
        <begin position="268"/>
        <end position="289"/>
    </location>
</feature>